<gene>
    <name evidence="2" type="ORF">K8W17_07895</name>
</gene>
<reference evidence="2" key="1">
    <citation type="journal article" date="2021" name="PeerJ">
        <title>Extensive microbial diversity within the chicken gut microbiome revealed by metagenomics and culture.</title>
        <authorList>
            <person name="Gilroy R."/>
            <person name="Ravi A."/>
            <person name="Getino M."/>
            <person name="Pursley I."/>
            <person name="Horton D.L."/>
            <person name="Alikhan N.F."/>
            <person name="Baker D."/>
            <person name="Gharbi K."/>
            <person name="Hall N."/>
            <person name="Watson M."/>
            <person name="Adriaenssens E.M."/>
            <person name="Foster-Nyarko E."/>
            <person name="Jarju S."/>
            <person name="Secka A."/>
            <person name="Antonio M."/>
            <person name="Oren A."/>
            <person name="Chaudhuri R.R."/>
            <person name="La Ragione R."/>
            <person name="Hildebrand F."/>
            <person name="Pallen M.J."/>
        </authorList>
    </citation>
    <scope>NUCLEOTIDE SEQUENCE</scope>
    <source>
        <strain evidence="2">CHK173-2119</strain>
    </source>
</reference>
<sequence>MKSKVNFKSVIKSGGLLVLLILFLSGCSTNNTKQSKSQSSTSSVATKSSQKKTTKTDLAALPLVGKWKNSGGAVFEFQDNGKWIYQTANHAKTDGTYQLAGAYNHQILLKIHGLDQSIGGIGNYLGIALSKKDQSLFIVGFGQFARQGSTTNIGTASKVRLTGAFNRKPTKPEQLLVGTWMNTDETAEVQLTTNYDPDGQYQRYNSKTNQVERGSFTATVVQNNEPTVTIKLTNQNGKVTTENYQTNGTWTQLTNSKNKVSTVYVKNQMPNMIQ</sequence>
<dbReference type="EMBL" id="DYXY01000209">
    <property type="protein sequence ID" value="HJE15985.1"/>
    <property type="molecule type" value="Genomic_DNA"/>
</dbReference>
<accession>A0A921B569</accession>
<organism evidence="2 3">
    <name type="scientific">Lapidilactobacillus dextrinicus</name>
    <dbReference type="NCBI Taxonomy" id="51664"/>
    <lineage>
        <taxon>Bacteria</taxon>
        <taxon>Bacillati</taxon>
        <taxon>Bacillota</taxon>
        <taxon>Bacilli</taxon>
        <taxon>Lactobacillales</taxon>
        <taxon>Lactobacillaceae</taxon>
        <taxon>Lapidilactobacillus</taxon>
    </lineage>
</organism>
<evidence type="ECO:0000256" key="1">
    <source>
        <dbReference type="SAM" id="SignalP"/>
    </source>
</evidence>
<proteinExistence type="predicted"/>
<dbReference type="Proteomes" id="UP000774947">
    <property type="component" value="Unassembled WGS sequence"/>
</dbReference>
<feature type="signal peptide" evidence="1">
    <location>
        <begin position="1"/>
        <end position="30"/>
    </location>
</feature>
<protein>
    <recommendedName>
        <fullName evidence="4">Lipoprotein</fullName>
    </recommendedName>
</protein>
<evidence type="ECO:0000313" key="2">
    <source>
        <dbReference type="EMBL" id="HJE15985.1"/>
    </source>
</evidence>
<evidence type="ECO:0000313" key="3">
    <source>
        <dbReference type="Proteomes" id="UP000774947"/>
    </source>
</evidence>
<feature type="chain" id="PRO_5039504919" description="Lipoprotein" evidence="1">
    <location>
        <begin position="31"/>
        <end position="274"/>
    </location>
</feature>
<dbReference type="AlphaFoldDB" id="A0A921B569"/>
<evidence type="ECO:0008006" key="4">
    <source>
        <dbReference type="Google" id="ProtNLM"/>
    </source>
</evidence>
<dbReference type="PROSITE" id="PS51257">
    <property type="entry name" value="PROKAR_LIPOPROTEIN"/>
    <property type="match status" value="1"/>
</dbReference>
<reference evidence="2" key="2">
    <citation type="submission" date="2021-09" db="EMBL/GenBank/DDBJ databases">
        <authorList>
            <person name="Gilroy R."/>
        </authorList>
    </citation>
    <scope>NUCLEOTIDE SEQUENCE</scope>
    <source>
        <strain evidence="2">CHK173-2119</strain>
    </source>
</reference>
<comment type="caution">
    <text evidence="2">The sequence shown here is derived from an EMBL/GenBank/DDBJ whole genome shotgun (WGS) entry which is preliminary data.</text>
</comment>
<keyword evidence="1" id="KW-0732">Signal</keyword>
<name>A0A921B569_9LACO</name>